<protein>
    <recommendedName>
        <fullName evidence="3">Pentapeptide repeat-containing protein</fullName>
    </recommendedName>
</protein>
<accession>A0A2P7BBD7</accession>
<dbReference type="PANTHER" id="PTHR14136">
    <property type="entry name" value="BTB_POZ DOMAIN-CONTAINING PROTEIN KCTD9"/>
    <property type="match status" value="1"/>
</dbReference>
<keyword evidence="2" id="KW-1185">Reference proteome</keyword>
<dbReference type="InterPro" id="IPR051082">
    <property type="entry name" value="Pentapeptide-BTB/POZ_domain"/>
</dbReference>
<name>A0A2P7BBD7_9HYPH</name>
<dbReference type="SUPFAM" id="SSF141571">
    <property type="entry name" value="Pentapeptide repeat-like"/>
    <property type="match status" value="1"/>
</dbReference>
<dbReference type="InterPro" id="IPR001646">
    <property type="entry name" value="5peptide_repeat"/>
</dbReference>
<dbReference type="EMBL" id="PGGM01000006">
    <property type="protein sequence ID" value="PSH63729.1"/>
    <property type="molecule type" value="Genomic_DNA"/>
</dbReference>
<reference evidence="2" key="1">
    <citation type="submission" date="2017-11" db="EMBL/GenBank/DDBJ databases">
        <authorList>
            <person name="Kuznetsova I."/>
            <person name="Sazanova A."/>
            <person name="Chirak E."/>
            <person name="Safronova V."/>
            <person name="Willems A."/>
        </authorList>
    </citation>
    <scope>NUCLEOTIDE SEQUENCE [LARGE SCALE GENOMIC DNA]</scope>
    <source>
        <strain evidence="2">CCBAU 03422</strain>
    </source>
</reference>
<organism evidence="1 2">
    <name type="scientific">Phyllobacterium sophorae</name>
    <dbReference type="NCBI Taxonomy" id="1520277"/>
    <lineage>
        <taxon>Bacteria</taxon>
        <taxon>Pseudomonadati</taxon>
        <taxon>Pseudomonadota</taxon>
        <taxon>Alphaproteobacteria</taxon>
        <taxon>Hyphomicrobiales</taxon>
        <taxon>Phyllobacteriaceae</taxon>
        <taxon>Phyllobacterium</taxon>
    </lineage>
</organism>
<dbReference type="RefSeq" id="WP_106665006.1">
    <property type="nucleotide sequence ID" value="NZ_PGGM01000006.1"/>
</dbReference>
<evidence type="ECO:0000313" key="1">
    <source>
        <dbReference type="EMBL" id="PSH63729.1"/>
    </source>
</evidence>
<dbReference type="Proteomes" id="UP000241764">
    <property type="component" value="Unassembled WGS sequence"/>
</dbReference>
<proteinExistence type="predicted"/>
<evidence type="ECO:0008006" key="3">
    <source>
        <dbReference type="Google" id="ProtNLM"/>
    </source>
</evidence>
<comment type="caution">
    <text evidence="1">The sequence shown here is derived from an EMBL/GenBank/DDBJ whole genome shotgun (WGS) entry which is preliminary data.</text>
</comment>
<dbReference type="Pfam" id="PF00805">
    <property type="entry name" value="Pentapeptide"/>
    <property type="match status" value="1"/>
</dbReference>
<dbReference type="Gene3D" id="2.160.20.80">
    <property type="entry name" value="E3 ubiquitin-protein ligase SopA"/>
    <property type="match status" value="1"/>
</dbReference>
<dbReference type="PANTHER" id="PTHR14136:SF17">
    <property type="entry name" value="BTB_POZ DOMAIN-CONTAINING PROTEIN KCTD9"/>
    <property type="match status" value="1"/>
</dbReference>
<dbReference type="OrthoDB" id="7304622at2"/>
<dbReference type="AlphaFoldDB" id="A0A2P7BBD7"/>
<gene>
    <name evidence="1" type="ORF">CU103_15640</name>
</gene>
<evidence type="ECO:0000313" key="2">
    <source>
        <dbReference type="Proteomes" id="UP000241764"/>
    </source>
</evidence>
<sequence>MNDLALRKQSPAIAIAIALFCILAIPGRPAVAAECNTSPSPGLDWGDCNKRNLIIPGSELEGANLFSTDFTLTDLSGANLKSANLEKATLVRSLLAGAKAEKANFARIEAYRCSFANASADGATFAAAELQRANFSGAQLTGVSFEKAELGRADFSKAVLTGARFSLANLSRANLSNAIFEGPIVFDRAFMFLTRIEGMDLTAAQGLEQQQVDLACGNTATKLPAGLKTPASWPCASE</sequence>
<dbReference type="Pfam" id="PF13599">
    <property type="entry name" value="Pentapeptide_4"/>
    <property type="match status" value="1"/>
</dbReference>